<name>A0A1G9H0F5_9BACT</name>
<keyword evidence="8" id="KW-1185">Reference proteome</keyword>
<feature type="transmembrane region" description="Helical" evidence="5">
    <location>
        <begin position="321"/>
        <end position="339"/>
    </location>
</feature>
<evidence type="ECO:0000256" key="3">
    <source>
        <dbReference type="ARBA" id="ARBA00022989"/>
    </source>
</evidence>
<dbReference type="Proteomes" id="UP000198510">
    <property type="component" value="Unassembled WGS sequence"/>
</dbReference>
<evidence type="ECO:0000313" key="8">
    <source>
        <dbReference type="Proteomes" id="UP000198510"/>
    </source>
</evidence>
<dbReference type="SUPFAM" id="SSF53300">
    <property type="entry name" value="vWA-like"/>
    <property type="match status" value="1"/>
</dbReference>
<feature type="domain" description="VWFA" evidence="6">
    <location>
        <begin position="111"/>
        <end position="302"/>
    </location>
</feature>
<evidence type="ECO:0000256" key="2">
    <source>
        <dbReference type="ARBA" id="ARBA00022692"/>
    </source>
</evidence>
<dbReference type="PROSITE" id="PS50234">
    <property type="entry name" value="VWFA"/>
    <property type="match status" value="1"/>
</dbReference>
<keyword evidence="1" id="KW-1003">Cell membrane</keyword>
<dbReference type="Gene3D" id="3.40.50.410">
    <property type="entry name" value="von Willebrand factor, type A domain"/>
    <property type="match status" value="1"/>
</dbReference>
<dbReference type="Pfam" id="PF00092">
    <property type="entry name" value="VWA"/>
    <property type="match status" value="1"/>
</dbReference>
<keyword evidence="2 5" id="KW-0812">Transmembrane</keyword>
<dbReference type="AlphaFoldDB" id="A0A1G9H0F5"/>
<evidence type="ECO:0000256" key="4">
    <source>
        <dbReference type="ARBA" id="ARBA00023136"/>
    </source>
</evidence>
<evidence type="ECO:0000256" key="5">
    <source>
        <dbReference type="SAM" id="Phobius"/>
    </source>
</evidence>
<dbReference type="InterPro" id="IPR033881">
    <property type="entry name" value="vWA_BatA_type"/>
</dbReference>
<dbReference type="PANTHER" id="PTHR22550:SF5">
    <property type="entry name" value="LEUCINE ZIPPER PROTEIN 4"/>
    <property type="match status" value="1"/>
</dbReference>
<reference evidence="7 8" key="1">
    <citation type="submission" date="2016-10" db="EMBL/GenBank/DDBJ databases">
        <authorList>
            <person name="de Groot N.N."/>
        </authorList>
    </citation>
    <scope>NUCLEOTIDE SEQUENCE [LARGE SCALE GENOMIC DNA]</scope>
    <source>
        <strain evidence="7 8">DSM 25186</strain>
    </source>
</reference>
<feature type="transmembrane region" description="Helical" evidence="5">
    <location>
        <begin position="31"/>
        <end position="53"/>
    </location>
</feature>
<accession>A0A1G9H0F5</accession>
<evidence type="ECO:0000256" key="1">
    <source>
        <dbReference type="ARBA" id="ARBA00022475"/>
    </source>
</evidence>
<dbReference type="InterPro" id="IPR002035">
    <property type="entry name" value="VWF_A"/>
</dbReference>
<dbReference type="STRING" id="1075417.SAMN05421823_104266"/>
<dbReference type="PANTHER" id="PTHR22550">
    <property type="entry name" value="SPORE GERMINATION PROTEIN"/>
    <property type="match status" value="1"/>
</dbReference>
<dbReference type="RefSeq" id="WP_089682225.1">
    <property type="nucleotide sequence ID" value="NZ_FNFO01000004.1"/>
</dbReference>
<keyword evidence="4 5" id="KW-0472">Membrane</keyword>
<organism evidence="7 8">
    <name type="scientific">Catalinimonas alkaloidigena</name>
    <dbReference type="NCBI Taxonomy" id="1075417"/>
    <lineage>
        <taxon>Bacteria</taxon>
        <taxon>Pseudomonadati</taxon>
        <taxon>Bacteroidota</taxon>
        <taxon>Cytophagia</taxon>
        <taxon>Cytophagales</taxon>
        <taxon>Catalimonadaceae</taxon>
        <taxon>Catalinimonas</taxon>
    </lineage>
</organism>
<gene>
    <name evidence="7" type="ORF">SAMN05421823_104266</name>
</gene>
<dbReference type="InterPro" id="IPR050768">
    <property type="entry name" value="UPF0353/GerABKA_families"/>
</dbReference>
<dbReference type="SMART" id="SM00327">
    <property type="entry name" value="VWA"/>
    <property type="match status" value="1"/>
</dbReference>
<sequence length="350" mass="40588">MINRTNSLWEWLDPMWFRWSILRDFEWVNPFYLYLIALLPLLWLLRWLFMYRFREKIEVALFDAQEKPHWTTWLRFLPPLLFALSVGLVLMALARPQKTSEQVDQYTEGIDIMLVLDISESMKIEDFRPNRLEAAKNVAREFIAGRFQDRIGIVVFSGDAYSLAPLTTDYKLLTSYIDDIDFKMIQKGGTAIGSALAVATNRMRESDSKSKVIILLSDGDNTAGNIDPITAAELAKAYNIKMYTIGIGKEGRVPYGRDVFGRPQYLDNTMDETTLRQIANIGDGSFYRVSNNEALSEVFARIDQLEKAEIKETRYRDTRDYYDIYLTWGVLLFLGWLLTKNTFMSNAMED</sequence>
<keyword evidence="3 5" id="KW-1133">Transmembrane helix</keyword>
<dbReference type="CDD" id="cd01467">
    <property type="entry name" value="vWA_BatA_type"/>
    <property type="match status" value="1"/>
</dbReference>
<dbReference type="EMBL" id="FNFO01000004">
    <property type="protein sequence ID" value="SDL05993.1"/>
    <property type="molecule type" value="Genomic_DNA"/>
</dbReference>
<proteinExistence type="predicted"/>
<dbReference type="OrthoDB" id="6206554at2"/>
<feature type="transmembrane region" description="Helical" evidence="5">
    <location>
        <begin position="73"/>
        <end position="94"/>
    </location>
</feature>
<evidence type="ECO:0000313" key="7">
    <source>
        <dbReference type="EMBL" id="SDL05993.1"/>
    </source>
</evidence>
<dbReference type="InterPro" id="IPR036465">
    <property type="entry name" value="vWFA_dom_sf"/>
</dbReference>
<evidence type="ECO:0000259" key="6">
    <source>
        <dbReference type="PROSITE" id="PS50234"/>
    </source>
</evidence>
<protein>
    <submittedName>
        <fullName evidence="7">Ca-activated chloride channel family protein</fullName>
    </submittedName>
</protein>